<organism evidence="1">
    <name type="scientific">Pseudomonas sp. MYb327</name>
    <dbReference type="NCBI Taxonomy" id="2745230"/>
    <lineage>
        <taxon>Bacteria</taxon>
        <taxon>Pseudomonadati</taxon>
        <taxon>Pseudomonadota</taxon>
        <taxon>Gammaproteobacteria</taxon>
        <taxon>Pseudomonadales</taxon>
        <taxon>Pseudomonadaceae</taxon>
        <taxon>Pseudomonas</taxon>
    </lineage>
</organism>
<proteinExistence type="predicted"/>
<sequence length="74" mass="8565">MKHRIMRVKKGEDFPVYEGDISIALAKLTVIMGWIEDEVCLHDYRLTESQIVDIEKASSLDLPRNLDLYLTSQI</sequence>
<dbReference type="AlphaFoldDB" id="A0AAU8DWL8"/>
<reference evidence="1" key="1">
    <citation type="submission" date="2024-06" db="EMBL/GenBank/DDBJ databases">
        <title>The Caenorhabditis elegans bacterial microbiome influences microsporidia infection through nutrient limitation and inhibiting parasite invasion.</title>
        <authorList>
            <person name="Tamim El Jarkass H."/>
            <person name="Castelblanco S."/>
            <person name="Kaur M."/>
            <person name="Wan Y.C."/>
            <person name="Ellis A.E."/>
            <person name="Sheldon R.D."/>
            <person name="Lien E.C."/>
            <person name="Burton N.O."/>
            <person name="Wright G.D."/>
            <person name="Reinke A.W."/>
        </authorList>
    </citation>
    <scope>NUCLEOTIDE SEQUENCE</scope>
    <source>
        <strain evidence="1">MYb327</strain>
    </source>
</reference>
<name>A0AAU8DWL8_9PSED</name>
<dbReference type="EMBL" id="CP159258">
    <property type="protein sequence ID" value="XCG72537.1"/>
    <property type="molecule type" value="Genomic_DNA"/>
</dbReference>
<evidence type="ECO:0000313" key="1">
    <source>
        <dbReference type="EMBL" id="XCG72537.1"/>
    </source>
</evidence>
<dbReference type="RefSeq" id="WP_339555027.1">
    <property type="nucleotide sequence ID" value="NZ_CP159258.1"/>
</dbReference>
<protein>
    <submittedName>
        <fullName evidence="1">Uncharacterized protein</fullName>
    </submittedName>
</protein>
<gene>
    <name evidence="1" type="ORF">ABVN21_17425</name>
</gene>
<accession>A0AAU8DWL8</accession>